<evidence type="ECO:0000313" key="3">
    <source>
        <dbReference type="Proteomes" id="UP001549119"/>
    </source>
</evidence>
<sequence length="145" mass="16342">MQADAAVRKQLATRLKRLRQKAVAVSAEIELVERLLIGLEKGPSQPIRGLRKNSVARLSFQSIVRQTIEKSGSPLKSAEIFKALIDVDPGLKPATFRSHLKRMVDAGVLTRKGPRGFYDVVDKNFDTVKEIIYPKKRPDLSRYED</sequence>
<name>A0ABV2NNJ4_9HYPH</name>
<keyword evidence="3" id="KW-1185">Reference proteome</keyword>
<accession>A0ABV2NNJ4</accession>
<proteinExistence type="predicted"/>
<comment type="caution">
    <text evidence="2">The sequence shown here is derived from an EMBL/GenBank/DDBJ whole genome shotgun (WGS) entry which is preliminary data.</text>
</comment>
<feature type="coiled-coil region" evidence="1">
    <location>
        <begin position="8"/>
        <end position="35"/>
    </location>
</feature>
<evidence type="ECO:0000256" key="1">
    <source>
        <dbReference type="SAM" id="Coils"/>
    </source>
</evidence>
<organism evidence="2 3">
    <name type="scientific">Methylobacterium radiotolerans</name>
    <dbReference type="NCBI Taxonomy" id="31998"/>
    <lineage>
        <taxon>Bacteria</taxon>
        <taxon>Pseudomonadati</taxon>
        <taxon>Pseudomonadota</taxon>
        <taxon>Alphaproteobacteria</taxon>
        <taxon>Hyphomicrobiales</taxon>
        <taxon>Methylobacteriaceae</taxon>
        <taxon>Methylobacterium</taxon>
    </lineage>
</organism>
<reference evidence="2 3" key="1">
    <citation type="submission" date="2024-06" db="EMBL/GenBank/DDBJ databases">
        <title>Genomics of switchgrass bacterial isolates.</title>
        <authorList>
            <person name="Shade A."/>
        </authorList>
    </citation>
    <scope>NUCLEOTIDE SEQUENCE [LARGE SCALE GENOMIC DNA]</scope>
    <source>
        <strain evidence="2 3">PvP084</strain>
    </source>
</reference>
<evidence type="ECO:0000313" key="2">
    <source>
        <dbReference type="EMBL" id="MET3867963.1"/>
    </source>
</evidence>
<keyword evidence="1" id="KW-0175">Coiled coil</keyword>
<dbReference type="Proteomes" id="UP001549119">
    <property type="component" value="Unassembled WGS sequence"/>
</dbReference>
<dbReference type="RefSeq" id="WP_209650610.1">
    <property type="nucleotide sequence ID" value="NZ_JBEPNV010000001.1"/>
</dbReference>
<protein>
    <submittedName>
        <fullName evidence="2">Uncharacterized protein</fullName>
    </submittedName>
</protein>
<gene>
    <name evidence="2" type="ORF">ABIC20_005272</name>
</gene>
<dbReference type="EMBL" id="JBEPNW010000002">
    <property type="protein sequence ID" value="MET3867963.1"/>
    <property type="molecule type" value="Genomic_DNA"/>
</dbReference>